<dbReference type="EMBL" id="JASPKY010000296">
    <property type="protein sequence ID" value="KAK9710249.1"/>
    <property type="molecule type" value="Genomic_DNA"/>
</dbReference>
<feature type="region of interest" description="Disordered" evidence="1">
    <location>
        <begin position="1"/>
        <end position="32"/>
    </location>
</feature>
<comment type="caution">
    <text evidence="2">The sequence shown here is derived from an EMBL/GenBank/DDBJ whole genome shotgun (WGS) entry which is preliminary data.</text>
</comment>
<gene>
    <name evidence="2" type="ORF">QE152_g26127</name>
</gene>
<evidence type="ECO:0000313" key="3">
    <source>
        <dbReference type="Proteomes" id="UP001458880"/>
    </source>
</evidence>
<organism evidence="2 3">
    <name type="scientific">Popillia japonica</name>
    <name type="common">Japanese beetle</name>
    <dbReference type="NCBI Taxonomy" id="7064"/>
    <lineage>
        <taxon>Eukaryota</taxon>
        <taxon>Metazoa</taxon>
        <taxon>Ecdysozoa</taxon>
        <taxon>Arthropoda</taxon>
        <taxon>Hexapoda</taxon>
        <taxon>Insecta</taxon>
        <taxon>Pterygota</taxon>
        <taxon>Neoptera</taxon>
        <taxon>Endopterygota</taxon>
        <taxon>Coleoptera</taxon>
        <taxon>Polyphaga</taxon>
        <taxon>Scarabaeiformia</taxon>
        <taxon>Scarabaeidae</taxon>
        <taxon>Rutelinae</taxon>
        <taxon>Popillia</taxon>
    </lineage>
</organism>
<keyword evidence="3" id="KW-1185">Reference proteome</keyword>
<reference evidence="2 3" key="1">
    <citation type="journal article" date="2024" name="BMC Genomics">
        <title>De novo assembly and annotation of Popillia japonica's genome with initial clues to its potential as an invasive pest.</title>
        <authorList>
            <person name="Cucini C."/>
            <person name="Boschi S."/>
            <person name="Funari R."/>
            <person name="Cardaioli E."/>
            <person name="Iannotti N."/>
            <person name="Marturano G."/>
            <person name="Paoli F."/>
            <person name="Bruttini M."/>
            <person name="Carapelli A."/>
            <person name="Frati F."/>
            <person name="Nardi F."/>
        </authorList>
    </citation>
    <scope>NUCLEOTIDE SEQUENCE [LARGE SCALE GENOMIC DNA]</scope>
    <source>
        <strain evidence="2">DMR45628</strain>
    </source>
</reference>
<protein>
    <submittedName>
        <fullName evidence="2">Uncharacterized protein</fullName>
    </submittedName>
</protein>
<accession>A0AAW1JZG9</accession>
<evidence type="ECO:0000256" key="1">
    <source>
        <dbReference type="SAM" id="MobiDB-lite"/>
    </source>
</evidence>
<name>A0AAW1JZG9_POPJA</name>
<dbReference type="AlphaFoldDB" id="A0AAW1JZG9"/>
<dbReference type="Proteomes" id="UP001458880">
    <property type="component" value="Unassembled WGS sequence"/>
</dbReference>
<evidence type="ECO:0000313" key="2">
    <source>
        <dbReference type="EMBL" id="KAK9710249.1"/>
    </source>
</evidence>
<sequence>MGALAEKNFPKASVAPVDKEGPSDNKAGTNTTGGEATFLYLLAPVDKEGPSDNKAGTNTTGGVFYHSSCLYAKEFLDYTGISWTNI</sequence>
<proteinExistence type="predicted"/>